<organism evidence="1 2">
    <name type="scientific">Burkholderia mallei</name>
    <name type="common">Pseudomonas mallei</name>
    <dbReference type="NCBI Taxonomy" id="13373"/>
    <lineage>
        <taxon>Bacteria</taxon>
        <taxon>Pseudomonadati</taxon>
        <taxon>Pseudomonadota</taxon>
        <taxon>Betaproteobacteria</taxon>
        <taxon>Burkholderiales</taxon>
        <taxon>Burkholderiaceae</taxon>
        <taxon>Burkholderia</taxon>
        <taxon>pseudomallei group</taxon>
    </lineage>
</organism>
<dbReference type="Proteomes" id="UP000269379">
    <property type="component" value="Unassembled WGS sequence"/>
</dbReference>
<evidence type="ECO:0000313" key="1">
    <source>
        <dbReference type="EMBL" id="RPA28631.2"/>
    </source>
</evidence>
<gene>
    <name evidence="1" type="ORF">EGT70_02760</name>
</gene>
<name>A0AAX1XBR3_BURML</name>
<accession>A0AAX1XBR3</accession>
<dbReference type="EMBL" id="RKJW01000001">
    <property type="protein sequence ID" value="RPA28631.2"/>
    <property type="molecule type" value="Genomic_DNA"/>
</dbReference>
<protein>
    <submittedName>
        <fullName evidence="1">Uncharacterized protein</fullName>
    </submittedName>
</protein>
<sequence>MSSPSHPPFVEAARLRVGPGAVYLFPAARADVAAGGQAGDAEFLRGVRHPRIERDARSPRSCPHAPTFY</sequence>
<comment type="caution">
    <text evidence="1">The sequence shown here is derived from an EMBL/GenBank/DDBJ whole genome shotgun (WGS) entry which is preliminary data.</text>
</comment>
<dbReference type="AlphaFoldDB" id="A0AAX1XBR3"/>
<reference evidence="2" key="1">
    <citation type="submission" date="2018-10" db="EMBL/GenBank/DDBJ databases">
        <title>FDA dAtabase for Regulatory Grade micrObial Sequences (FDA-ARGOS): Supporting development and validation of Infectious Disease Dx tests.</title>
        <authorList>
            <person name="Minogue T."/>
            <person name="Wolcott M."/>
            <person name="Wasieloski L."/>
            <person name="Aguilar W."/>
            <person name="Moore D."/>
            <person name="Jaissle J."/>
            <person name="Tallon L."/>
            <person name="Sadzewicz L."/>
            <person name="Zhao X."/>
            <person name="Vavikolanu K."/>
            <person name="Mehta A."/>
            <person name="Aluvathingal J."/>
            <person name="Nadendla S."/>
            <person name="Yan Y."/>
            <person name="Sichtig H."/>
        </authorList>
    </citation>
    <scope>NUCLEOTIDE SEQUENCE [LARGE SCALE GENOMIC DNA]</scope>
    <source>
        <strain evidence="2">FDAARGOS_588</strain>
    </source>
</reference>
<evidence type="ECO:0000313" key="2">
    <source>
        <dbReference type="Proteomes" id="UP000269379"/>
    </source>
</evidence>
<proteinExistence type="predicted"/>